<sequence length="290" mass="29306">MRRNVTVGVDGSAAGGAAAEWAAREAARRGVALRLLHAQPPLPGRTTVTTPTDPAPRPRTSARAAMETEARLRAEYEDLPVVADEVAARPADALLAAASQADLLVVGTRGEGALAGTLLGSVGRAVAGHAPCPVVLVPAEAGEPADGDEEDAGSVVLGLDVARPADPAIAFAFEAADARRENLRIVHGSSADADPTAPVEAVGPDAEDAALAAELAPWQARFPAVDVIGEEAVGGVGRHLADAAEHACLVVLGHRAGHGRNPRLGPVAQRVLHGTPTPVALIPHNGPTAA</sequence>
<dbReference type="Proteomes" id="UP000199341">
    <property type="component" value="Unassembled WGS sequence"/>
</dbReference>
<accession>A0A1H0BZH7</accession>
<name>A0A1H0BZH7_9ACTN</name>
<dbReference type="SUPFAM" id="SSF52402">
    <property type="entry name" value="Adenine nucleotide alpha hydrolases-like"/>
    <property type="match status" value="2"/>
</dbReference>
<proteinExistence type="inferred from homology"/>
<evidence type="ECO:0000313" key="5">
    <source>
        <dbReference type="Proteomes" id="UP000199341"/>
    </source>
</evidence>
<dbReference type="InterPro" id="IPR014729">
    <property type="entry name" value="Rossmann-like_a/b/a_fold"/>
</dbReference>
<gene>
    <name evidence="4" type="ORF">SAMN05216259_104364</name>
</gene>
<dbReference type="OrthoDB" id="4867015at2"/>
<evidence type="ECO:0000259" key="3">
    <source>
        <dbReference type="Pfam" id="PF00582"/>
    </source>
</evidence>
<protein>
    <submittedName>
        <fullName evidence="4">Nucleotide-binding universal stress protein, UspA family</fullName>
    </submittedName>
</protein>
<dbReference type="InterPro" id="IPR006016">
    <property type="entry name" value="UspA"/>
</dbReference>
<organism evidence="4 5">
    <name type="scientific">Actinacidiphila guanduensis</name>
    <dbReference type="NCBI Taxonomy" id="310781"/>
    <lineage>
        <taxon>Bacteria</taxon>
        <taxon>Bacillati</taxon>
        <taxon>Actinomycetota</taxon>
        <taxon>Actinomycetes</taxon>
        <taxon>Kitasatosporales</taxon>
        <taxon>Streptomycetaceae</taxon>
        <taxon>Actinacidiphila</taxon>
    </lineage>
</organism>
<dbReference type="PRINTS" id="PR01438">
    <property type="entry name" value="UNVRSLSTRESS"/>
</dbReference>
<feature type="domain" description="UspA" evidence="3">
    <location>
        <begin position="1"/>
        <end position="138"/>
    </location>
</feature>
<dbReference type="InterPro" id="IPR006015">
    <property type="entry name" value="Universal_stress_UspA"/>
</dbReference>
<dbReference type="Pfam" id="PF00582">
    <property type="entry name" value="Usp"/>
    <property type="match status" value="2"/>
</dbReference>
<reference evidence="4 5" key="1">
    <citation type="submission" date="2016-10" db="EMBL/GenBank/DDBJ databases">
        <authorList>
            <person name="de Groot N.N."/>
        </authorList>
    </citation>
    <scope>NUCLEOTIDE SEQUENCE [LARGE SCALE GENOMIC DNA]</scope>
    <source>
        <strain evidence="4 5">CGMCC 4.2022</strain>
    </source>
</reference>
<comment type="similarity">
    <text evidence="1">Belongs to the universal stress protein A family.</text>
</comment>
<evidence type="ECO:0000313" key="4">
    <source>
        <dbReference type="EMBL" id="SDN51034.1"/>
    </source>
</evidence>
<dbReference type="AlphaFoldDB" id="A0A1H0BZH7"/>
<dbReference type="STRING" id="310781.SAMN05216259_104364"/>
<dbReference type="Gene3D" id="3.40.50.620">
    <property type="entry name" value="HUPs"/>
    <property type="match status" value="2"/>
</dbReference>
<evidence type="ECO:0000256" key="2">
    <source>
        <dbReference type="SAM" id="MobiDB-lite"/>
    </source>
</evidence>
<dbReference type="EMBL" id="FNIE01000004">
    <property type="protein sequence ID" value="SDN51034.1"/>
    <property type="molecule type" value="Genomic_DNA"/>
</dbReference>
<feature type="region of interest" description="Disordered" evidence="2">
    <location>
        <begin position="39"/>
        <end position="63"/>
    </location>
</feature>
<keyword evidence="5" id="KW-1185">Reference proteome</keyword>
<dbReference type="RefSeq" id="WP_093784127.1">
    <property type="nucleotide sequence ID" value="NZ_FNIE01000004.1"/>
</dbReference>
<dbReference type="PANTHER" id="PTHR46268">
    <property type="entry name" value="STRESS RESPONSE PROTEIN NHAX"/>
    <property type="match status" value="1"/>
</dbReference>
<feature type="domain" description="UspA" evidence="3">
    <location>
        <begin position="155"/>
        <end position="283"/>
    </location>
</feature>
<dbReference type="PANTHER" id="PTHR46268:SF6">
    <property type="entry name" value="UNIVERSAL STRESS PROTEIN UP12"/>
    <property type="match status" value="1"/>
</dbReference>
<evidence type="ECO:0000256" key="1">
    <source>
        <dbReference type="ARBA" id="ARBA00008791"/>
    </source>
</evidence>